<dbReference type="UniPathway" id="UPA00109">
    <property type="reaction ID" value="UER00180"/>
</dbReference>
<keyword evidence="10" id="KW-0677">Repeat</keyword>
<comment type="function">
    <text evidence="22">Catalyzes the phosphorylation of hexose, such as D-glucose and D-fructose, to hexose 6-phosphate (D-glucose 6-phosphate and D-fructose 6-phosphate, respectively). Mediates the initial step of glycolysis by catalyzing phosphorylation of D-glucose to D-glucose 6-phosphate. Plays a key role in maintaining the integrity of the outer mitochondrial membrane by preventing the release of apoptogenic molecules from the intermembrane space and subsequent apoptosis.</text>
</comment>
<protein>
    <recommendedName>
        <fullName evidence="19">Hexokinase-2</fullName>
        <ecNumber evidence="6">2.7.1.1</ecNumber>
    </recommendedName>
    <alternativeName>
        <fullName evidence="20">Hexokinase type II</fullName>
    </alternativeName>
</protein>
<dbReference type="Pfam" id="PF00349">
    <property type="entry name" value="Hexokinase_1"/>
    <property type="match status" value="2"/>
</dbReference>
<comment type="subunit">
    <text evidence="23">Monomer. Interacts with TIGAR; the interaction increases hexokinase activity in a hypoxia- and HIF1A-dependent manner.</text>
</comment>
<keyword evidence="8" id="KW-0021">Allosteric enzyme</keyword>
<evidence type="ECO:0000256" key="18">
    <source>
        <dbReference type="ARBA" id="ARBA00023152"/>
    </source>
</evidence>
<evidence type="ECO:0000259" key="27">
    <source>
        <dbReference type="Pfam" id="PF03727"/>
    </source>
</evidence>
<comment type="catalytic activity">
    <reaction evidence="24">
        <text>D-fructose + ATP = D-fructose 6-phosphate + ADP + H(+)</text>
        <dbReference type="Rhea" id="RHEA:16125"/>
        <dbReference type="ChEBI" id="CHEBI:15378"/>
        <dbReference type="ChEBI" id="CHEBI:30616"/>
        <dbReference type="ChEBI" id="CHEBI:37721"/>
        <dbReference type="ChEBI" id="CHEBI:61527"/>
        <dbReference type="ChEBI" id="CHEBI:456216"/>
        <dbReference type="EC" id="2.7.1.1"/>
    </reaction>
    <physiologicalReaction direction="left-to-right" evidence="24">
        <dbReference type="Rhea" id="RHEA:16126"/>
    </physiologicalReaction>
</comment>
<name>A0A218UQZ3_9PASE</name>
<evidence type="ECO:0000256" key="11">
    <source>
        <dbReference type="ARBA" id="ARBA00022741"/>
    </source>
</evidence>
<keyword evidence="16" id="KW-0496">Mitochondrion</keyword>
<sequence>MSWSLFALTVTRTWALRSKTKRPISPRSLRASEWHLPSLQVDRYLSQLRLSDDVLLDVTARFQAEMGKGLARDTRPMAAVKMLPSLVRSLPDGSEKGDFLALDLGGSQFHVHWVKVFDDGKQSSQLESKSYPPPKEVMQGNGAELFDYIADCLSDFMETKNLKHKKLPLGFTFSFPCKQTKLEEDIDVDVLALVNDTVGTMMTCGYDDQRCEVGLIIGNVLTYSQTCGLKEKSHMEQTVAYPIPTGTGTNACYMEEMRHIDLVEGDEGRMCINTEWGAFGDDGALDDLRTEFDRELDLGSLNPGKQLFEKMISSLYLGELVRLILLKMTKEGLLFNGKVSTALLTKGKIEMKHVSAMEKYKEGLSNTKEILTELKLFPSEEDCVAVQHVCSVVSSRSAKLCAAALAAILTRLRENKKLLRMRTTVGIDGGLYKTHPKLAGRLRRAVRRLAPACEVRFLPSQGGSGRGAAVVAAAARRLAAQRRRLDAALAALRLPPAILRELRDKMRAELEHGLKRETQAQATVKMLPTYVCGMPDGTEKGKFLALDLGGTNFRVLLVKIKSGRRRSVQMYNKIFAIPLEIMQGTGEELFDHIVQCTADFLEYMGIKGARLPLGFTFSFPCRQTSIDKGTLVGWTKGFKATDCEGEDVVDMLREAIRRRNEFDLDIVAVVNDTVGTMMTCGYEDPNCEIGLIAGTGTNVCYMEDMKNIEIVEGNEGKMCINTEWGAFGDNGCIDYIRTKYDREVDEGSLNPGKQRYEKMTSGMYLGEIVRQILIDLTKQGLLFRGHISESLRKKGIFETKFLSQIESDRLALPQLRRILQQLGLDSTCEDSIVVKEVCAAVSTRAAQLCGAGLAAVVEKKRENRGVERLQITVGADGTLYKLHPHHWIKNCEYKDLSSESSCLNILFFSPFPSSFSRILQETVKELAPQCDVTFMLSEDGSGKGAALITAVVKRLHNVGQK</sequence>
<keyword evidence="7" id="KW-0963">Cytoplasm</keyword>
<dbReference type="GO" id="GO:0008865">
    <property type="term" value="F:fructokinase activity"/>
    <property type="evidence" value="ECO:0007669"/>
    <property type="project" value="TreeGrafter"/>
</dbReference>
<dbReference type="GO" id="GO:0001678">
    <property type="term" value="P:intracellular glucose homeostasis"/>
    <property type="evidence" value="ECO:0007669"/>
    <property type="project" value="InterPro"/>
</dbReference>
<evidence type="ECO:0000256" key="24">
    <source>
        <dbReference type="ARBA" id="ARBA00047905"/>
    </source>
</evidence>
<dbReference type="PANTHER" id="PTHR19443:SF28">
    <property type="entry name" value="HEXOKINASE HKDC1"/>
    <property type="match status" value="1"/>
</dbReference>
<comment type="pathway">
    <text evidence="3">Carbohydrate degradation; glycolysis; D-glyceraldehyde 3-phosphate and glycerone phosphate from D-glucose: step 1/4.</text>
</comment>
<keyword evidence="15" id="KW-0007">Acetylation</keyword>
<evidence type="ECO:0000256" key="12">
    <source>
        <dbReference type="ARBA" id="ARBA00022777"/>
    </source>
</evidence>
<dbReference type="STRING" id="299123.ENSLSDP00000024718"/>
<reference evidence="28 29" key="1">
    <citation type="submission" date="2017-05" db="EMBL/GenBank/DDBJ databases">
        <title>Genome of assembly of the Bengalese finch, Lonchura striata domestica.</title>
        <authorList>
            <person name="Colquitt B.M."/>
            <person name="Brainard M.S."/>
        </authorList>
    </citation>
    <scope>NUCLEOTIDE SEQUENCE [LARGE SCALE GENOMIC DNA]</scope>
    <source>
        <strain evidence="28">White83orange57</strain>
    </source>
</reference>
<dbReference type="EMBL" id="MUZQ01000177">
    <property type="protein sequence ID" value="OWK56056.1"/>
    <property type="molecule type" value="Genomic_DNA"/>
</dbReference>
<dbReference type="PRINTS" id="PR00475">
    <property type="entry name" value="HEXOKINASE"/>
</dbReference>
<dbReference type="Pfam" id="PF03727">
    <property type="entry name" value="Hexokinase_2"/>
    <property type="match status" value="2"/>
</dbReference>
<keyword evidence="12" id="KW-0418">Kinase</keyword>
<dbReference type="GO" id="GO:0004340">
    <property type="term" value="F:glucokinase activity"/>
    <property type="evidence" value="ECO:0007669"/>
    <property type="project" value="TreeGrafter"/>
</dbReference>
<organism evidence="28 29">
    <name type="scientific">Lonchura striata</name>
    <name type="common">white-rumped munia</name>
    <dbReference type="NCBI Taxonomy" id="40157"/>
    <lineage>
        <taxon>Eukaryota</taxon>
        <taxon>Metazoa</taxon>
        <taxon>Chordata</taxon>
        <taxon>Craniata</taxon>
        <taxon>Vertebrata</taxon>
        <taxon>Euteleostomi</taxon>
        <taxon>Archelosauria</taxon>
        <taxon>Archosauria</taxon>
        <taxon>Dinosauria</taxon>
        <taxon>Saurischia</taxon>
        <taxon>Theropoda</taxon>
        <taxon>Coelurosauria</taxon>
        <taxon>Aves</taxon>
        <taxon>Neognathae</taxon>
        <taxon>Neoaves</taxon>
        <taxon>Telluraves</taxon>
        <taxon>Australaves</taxon>
        <taxon>Passeriformes</taxon>
        <taxon>Passeroidea</taxon>
        <taxon>Estrildidae</taxon>
        <taxon>Estrildinae</taxon>
        <taxon>Lonchura</taxon>
    </lineage>
</organism>
<feature type="domain" description="Hexokinase C-terminal" evidence="27">
    <location>
        <begin position="688"/>
        <end position="885"/>
    </location>
</feature>
<evidence type="ECO:0000256" key="16">
    <source>
        <dbReference type="ARBA" id="ARBA00023128"/>
    </source>
</evidence>
<comment type="similarity">
    <text evidence="5">Belongs to the hexokinase family.</text>
</comment>
<dbReference type="FunFam" id="3.40.367.20:FF:000020">
    <property type="entry name" value="Hexokinase-1"/>
    <property type="match status" value="1"/>
</dbReference>
<keyword evidence="17" id="KW-0472">Membrane</keyword>
<evidence type="ECO:0000256" key="1">
    <source>
        <dbReference type="ARBA" id="ARBA00004450"/>
    </source>
</evidence>
<evidence type="ECO:0000259" key="26">
    <source>
        <dbReference type="Pfam" id="PF00349"/>
    </source>
</evidence>
<evidence type="ECO:0000256" key="10">
    <source>
        <dbReference type="ARBA" id="ARBA00022737"/>
    </source>
</evidence>
<dbReference type="InterPro" id="IPR022672">
    <property type="entry name" value="Hexokinase_N"/>
</dbReference>
<feature type="domain" description="Hexokinase N-terminal" evidence="26">
    <location>
        <begin position="486"/>
        <end position="682"/>
    </location>
</feature>
<keyword evidence="18" id="KW-0324">Glycolysis</keyword>
<evidence type="ECO:0000256" key="17">
    <source>
        <dbReference type="ARBA" id="ARBA00023136"/>
    </source>
</evidence>
<feature type="domain" description="Hexokinase C-terminal" evidence="27">
    <location>
        <begin position="246"/>
        <end position="473"/>
    </location>
</feature>
<evidence type="ECO:0000256" key="15">
    <source>
        <dbReference type="ARBA" id="ARBA00022990"/>
    </source>
</evidence>
<dbReference type="GO" id="GO:0006096">
    <property type="term" value="P:glycolytic process"/>
    <property type="evidence" value="ECO:0007669"/>
    <property type="project" value="UniProtKB-UniPathway"/>
</dbReference>
<evidence type="ECO:0000256" key="8">
    <source>
        <dbReference type="ARBA" id="ARBA00022533"/>
    </source>
</evidence>
<dbReference type="Gene3D" id="3.40.367.20">
    <property type="match status" value="3"/>
</dbReference>
<evidence type="ECO:0000256" key="3">
    <source>
        <dbReference type="ARBA" id="ARBA00004888"/>
    </source>
</evidence>
<evidence type="ECO:0000313" key="28">
    <source>
        <dbReference type="EMBL" id="OWK56056.1"/>
    </source>
</evidence>
<dbReference type="InterPro" id="IPR022673">
    <property type="entry name" value="Hexokinase_C"/>
</dbReference>
<comment type="pathway">
    <text evidence="4">Carbohydrate metabolism; hexose metabolism.</text>
</comment>
<dbReference type="EC" id="2.7.1.1" evidence="6"/>
<comment type="caution">
    <text evidence="28">The sequence shown here is derived from an EMBL/GenBank/DDBJ whole genome shotgun (WGS) entry which is preliminary data.</text>
</comment>
<keyword evidence="13" id="KW-1000">Mitochondrion outer membrane</keyword>
<keyword evidence="9" id="KW-0808">Transferase</keyword>
<dbReference type="AlphaFoldDB" id="A0A218UQZ3"/>
<dbReference type="GO" id="GO:0006006">
    <property type="term" value="P:glucose metabolic process"/>
    <property type="evidence" value="ECO:0007669"/>
    <property type="project" value="TreeGrafter"/>
</dbReference>
<keyword evidence="29" id="KW-1185">Reference proteome</keyword>
<comment type="catalytic activity">
    <reaction evidence="21">
        <text>a D-hexose + ATP = a D-hexose 6-phosphate + ADP + H(+)</text>
        <dbReference type="Rhea" id="RHEA:22740"/>
        <dbReference type="ChEBI" id="CHEBI:4194"/>
        <dbReference type="ChEBI" id="CHEBI:15378"/>
        <dbReference type="ChEBI" id="CHEBI:30616"/>
        <dbReference type="ChEBI" id="CHEBI:229467"/>
        <dbReference type="ChEBI" id="CHEBI:456216"/>
        <dbReference type="EC" id="2.7.1.1"/>
    </reaction>
    <physiologicalReaction direction="left-to-right" evidence="21">
        <dbReference type="Rhea" id="RHEA:22741"/>
    </physiologicalReaction>
</comment>
<dbReference type="FunFam" id="3.40.367.20:FF:000001">
    <property type="entry name" value="Hexokinase 1"/>
    <property type="match status" value="1"/>
</dbReference>
<evidence type="ECO:0000256" key="20">
    <source>
        <dbReference type="ARBA" id="ARBA00041371"/>
    </source>
</evidence>
<proteinExistence type="inferred from homology"/>
<evidence type="ECO:0000256" key="4">
    <source>
        <dbReference type="ARBA" id="ARBA00005028"/>
    </source>
</evidence>
<gene>
    <name evidence="28" type="primary">HKDC1</name>
    <name evidence="28" type="ORF">RLOC_00014376</name>
</gene>
<dbReference type="UniPathway" id="UPA00242"/>
<dbReference type="Proteomes" id="UP000197619">
    <property type="component" value="Unassembled WGS sequence"/>
</dbReference>
<keyword evidence="14" id="KW-0067">ATP-binding</keyword>
<evidence type="ECO:0000256" key="14">
    <source>
        <dbReference type="ARBA" id="ARBA00022840"/>
    </source>
</evidence>
<feature type="domain" description="Hexokinase N-terminal" evidence="26">
    <location>
        <begin position="41"/>
        <end position="184"/>
    </location>
</feature>
<keyword evidence="11" id="KW-0547">Nucleotide-binding</keyword>
<evidence type="ECO:0000256" key="23">
    <source>
        <dbReference type="ARBA" id="ARBA00047013"/>
    </source>
</evidence>
<dbReference type="FunFam" id="3.30.420.40:FF:000015">
    <property type="entry name" value="Hexokinase 1"/>
    <property type="match status" value="1"/>
</dbReference>
<dbReference type="InterPro" id="IPR001312">
    <property type="entry name" value="Hexokinase"/>
</dbReference>
<evidence type="ECO:0000256" key="22">
    <source>
        <dbReference type="ARBA" id="ARBA00046097"/>
    </source>
</evidence>
<evidence type="ECO:0000256" key="21">
    <source>
        <dbReference type="ARBA" id="ARBA00044613"/>
    </source>
</evidence>
<dbReference type="GO" id="GO:0005829">
    <property type="term" value="C:cytosol"/>
    <property type="evidence" value="ECO:0007669"/>
    <property type="project" value="UniProtKB-SubCell"/>
</dbReference>
<dbReference type="InterPro" id="IPR043129">
    <property type="entry name" value="ATPase_NBD"/>
</dbReference>
<comment type="subcellular location">
    <subcellularLocation>
        <location evidence="2">Cytoplasm</location>
        <location evidence="2">Cytosol</location>
    </subcellularLocation>
    <subcellularLocation>
        <location evidence="1">Mitochondrion outer membrane</location>
        <topology evidence="1">Peripheral membrane protein</topology>
    </subcellularLocation>
</comment>
<evidence type="ECO:0000256" key="9">
    <source>
        <dbReference type="ARBA" id="ARBA00022679"/>
    </source>
</evidence>
<dbReference type="PANTHER" id="PTHR19443">
    <property type="entry name" value="HEXOKINASE"/>
    <property type="match status" value="1"/>
</dbReference>
<evidence type="ECO:0000256" key="19">
    <source>
        <dbReference type="ARBA" id="ARBA00039453"/>
    </source>
</evidence>
<evidence type="ECO:0000256" key="13">
    <source>
        <dbReference type="ARBA" id="ARBA00022787"/>
    </source>
</evidence>
<evidence type="ECO:0000256" key="7">
    <source>
        <dbReference type="ARBA" id="ARBA00022490"/>
    </source>
</evidence>
<accession>A0A218UQZ3</accession>
<dbReference type="SUPFAM" id="SSF53067">
    <property type="entry name" value="Actin-like ATPase domain"/>
    <property type="match status" value="4"/>
</dbReference>
<dbReference type="GO" id="GO:0005536">
    <property type="term" value="F:D-glucose binding"/>
    <property type="evidence" value="ECO:0007669"/>
    <property type="project" value="InterPro"/>
</dbReference>
<evidence type="ECO:0000256" key="6">
    <source>
        <dbReference type="ARBA" id="ARBA00012324"/>
    </source>
</evidence>
<dbReference type="FunFam" id="3.30.420.40:FF:000805">
    <property type="entry name" value="Hexokinase-2"/>
    <property type="match status" value="1"/>
</dbReference>
<evidence type="ECO:0000256" key="2">
    <source>
        <dbReference type="ARBA" id="ARBA00004514"/>
    </source>
</evidence>
<dbReference type="PROSITE" id="PS51748">
    <property type="entry name" value="HEXOKINASE_2"/>
    <property type="match status" value="2"/>
</dbReference>
<dbReference type="Gene3D" id="3.30.420.40">
    <property type="match status" value="3"/>
</dbReference>
<dbReference type="PROSITE" id="PS00378">
    <property type="entry name" value="HEXOKINASE_1"/>
    <property type="match status" value="1"/>
</dbReference>
<comment type="catalytic activity">
    <reaction evidence="25">
        <text>D-glucose + ATP = D-glucose 6-phosphate + ADP + H(+)</text>
        <dbReference type="Rhea" id="RHEA:17825"/>
        <dbReference type="ChEBI" id="CHEBI:4167"/>
        <dbReference type="ChEBI" id="CHEBI:15378"/>
        <dbReference type="ChEBI" id="CHEBI:30616"/>
        <dbReference type="ChEBI" id="CHEBI:61548"/>
        <dbReference type="ChEBI" id="CHEBI:456216"/>
        <dbReference type="EC" id="2.7.1.1"/>
    </reaction>
    <physiologicalReaction direction="left-to-right" evidence="25">
        <dbReference type="Rhea" id="RHEA:17826"/>
    </physiologicalReaction>
</comment>
<dbReference type="GO" id="GO:0005741">
    <property type="term" value="C:mitochondrial outer membrane"/>
    <property type="evidence" value="ECO:0007669"/>
    <property type="project" value="UniProtKB-SubCell"/>
</dbReference>
<evidence type="ECO:0000256" key="25">
    <source>
        <dbReference type="ARBA" id="ARBA00048160"/>
    </source>
</evidence>
<evidence type="ECO:0000313" key="29">
    <source>
        <dbReference type="Proteomes" id="UP000197619"/>
    </source>
</evidence>
<dbReference type="InterPro" id="IPR019807">
    <property type="entry name" value="Hexokinase_BS"/>
</dbReference>
<evidence type="ECO:0000256" key="5">
    <source>
        <dbReference type="ARBA" id="ARBA00009225"/>
    </source>
</evidence>
<dbReference type="GO" id="GO:0005524">
    <property type="term" value="F:ATP binding"/>
    <property type="evidence" value="ECO:0007669"/>
    <property type="project" value="UniProtKB-KW"/>
</dbReference>